<feature type="signal peptide" evidence="5">
    <location>
        <begin position="1"/>
        <end position="22"/>
    </location>
</feature>
<dbReference type="PROSITE" id="PS00523">
    <property type="entry name" value="SULFATASE_1"/>
    <property type="match status" value="1"/>
</dbReference>
<comment type="similarity">
    <text evidence="1">Belongs to the sulfatase family.</text>
</comment>
<dbReference type="OrthoDB" id="9764377at2"/>
<dbReference type="AlphaFoldDB" id="A0A2S9J871"/>
<dbReference type="InterPro" id="IPR000917">
    <property type="entry name" value="Sulfatase_N"/>
</dbReference>
<proteinExistence type="inferred from homology"/>
<evidence type="ECO:0000259" key="6">
    <source>
        <dbReference type="Pfam" id="PF00884"/>
    </source>
</evidence>
<dbReference type="Gene3D" id="3.40.720.10">
    <property type="entry name" value="Alkaline Phosphatase, subunit A"/>
    <property type="match status" value="1"/>
</dbReference>
<evidence type="ECO:0000256" key="3">
    <source>
        <dbReference type="ARBA" id="ARBA00022801"/>
    </source>
</evidence>
<dbReference type="PANTHER" id="PTHR42693">
    <property type="entry name" value="ARYLSULFATASE FAMILY MEMBER"/>
    <property type="match status" value="1"/>
</dbReference>
<evidence type="ECO:0000256" key="1">
    <source>
        <dbReference type="ARBA" id="ARBA00008779"/>
    </source>
</evidence>
<keyword evidence="3" id="KW-0378">Hydrolase</keyword>
<dbReference type="InterPro" id="IPR024607">
    <property type="entry name" value="Sulfatase_CS"/>
</dbReference>
<reference evidence="7 8" key="1">
    <citation type="submission" date="2018-02" db="EMBL/GenBank/DDBJ databases">
        <title>The draft genome of Sphingobacterium sp. 5JN-11.</title>
        <authorList>
            <person name="Liu L."/>
            <person name="Li L."/>
            <person name="Liang L."/>
            <person name="Zhang X."/>
            <person name="Wang T."/>
        </authorList>
    </citation>
    <scope>NUCLEOTIDE SEQUENCE [LARGE SCALE GENOMIC DNA]</scope>
    <source>
        <strain evidence="7 8">5JN-11</strain>
    </source>
</reference>
<keyword evidence="5" id="KW-0732">Signal</keyword>
<dbReference type="RefSeq" id="WP_105715512.1">
    <property type="nucleotide sequence ID" value="NZ_PVBQ01000002.1"/>
</dbReference>
<dbReference type="SUPFAM" id="SSF53649">
    <property type="entry name" value="Alkaline phosphatase-like"/>
    <property type="match status" value="1"/>
</dbReference>
<dbReference type="CDD" id="cd16145">
    <property type="entry name" value="ARS_like"/>
    <property type="match status" value="1"/>
</dbReference>
<evidence type="ECO:0000256" key="2">
    <source>
        <dbReference type="ARBA" id="ARBA00022723"/>
    </source>
</evidence>
<dbReference type="GO" id="GO:0004065">
    <property type="term" value="F:arylsulfatase activity"/>
    <property type="evidence" value="ECO:0007669"/>
    <property type="project" value="TreeGrafter"/>
</dbReference>
<dbReference type="GO" id="GO:0046872">
    <property type="term" value="F:metal ion binding"/>
    <property type="evidence" value="ECO:0007669"/>
    <property type="project" value="UniProtKB-KW"/>
</dbReference>
<dbReference type="Gene3D" id="3.30.1120.10">
    <property type="match status" value="1"/>
</dbReference>
<evidence type="ECO:0000313" key="8">
    <source>
        <dbReference type="Proteomes" id="UP000239711"/>
    </source>
</evidence>
<evidence type="ECO:0000256" key="4">
    <source>
        <dbReference type="ARBA" id="ARBA00022837"/>
    </source>
</evidence>
<evidence type="ECO:0000313" key="7">
    <source>
        <dbReference type="EMBL" id="PRD48947.1"/>
    </source>
</evidence>
<accession>A0A2S9J871</accession>
<dbReference type="Pfam" id="PF00884">
    <property type="entry name" value="Sulfatase"/>
    <property type="match status" value="1"/>
</dbReference>
<dbReference type="InterPro" id="IPR017850">
    <property type="entry name" value="Alkaline_phosphatase_core_sf"/>
</dbReference>
<dbReference type="InterPro" id="IPR050738">
    <property type="entry name" value="Sulfatase"/>
</dbReference>
<feature type="domain" description="Sulfatase N-terminal" evidence="6">
    <location>
        <begin position="27"/>
        <end position="367"/>
    </location>
</feature>
<dbReference type="Proteomes" id="UP000239711">
    <property type="component" value="Unassembled WGS sequence"/>
</dbReference>
<sequence length="475" mass="52860">MNLQTVPLIVLLLSGMIISATAQQRKPNIVFILTDDLGIGDIGSYGQEKIKTPNLDKLASRGMRFENFYSGTSVCAPSRSALMTGQHTGHTYIRGNKEVQPEGQEPLADSIATVAMLLKKAGYTTGAFGKWGLGMVGTSGDPLEKGFDEFYGYNCQRQSHRYYPTHLWHNAEKMVLEGNNLQQKIHYAPELIQQKTLAFIEENQHKPFFLFVPTVLPHAELAGPNDEFYQQYSASFPETAHKGNDYGPHATIPGYASVEKPRATFAAMVSRLDNYVGEIVDKLEQLGLSENTLIIFTSDNGAHREGGADPQFFNSSAGLKGYKRDLYEGGIRVPMLAVWPGKISPANTMSLVAAFWDVLPTLAEVSGVSIPDSTDGISILPTLTGKGKQRKHRYLYWEFHEDGGRQAVRSSDWKLVRLKVKDGSQTIEELYNLKNDPAERDNIIRKHGKIAKKLGKYIDEAHRESPIFPLIKQIK</sequence>
<evidence type="ECO:0000256" key="5">
    <source>
        <dbReference type="SAM" id="SignalP"/>
    </source>
</evidence>
<organism evidence="7 8">
    <name type="scientific">Sphingobacterium haloxyli</name>
    <dbReference type="NCBI Taxonomy" id="2100533"/>
    <lineage>
        <taxon>Bacteria</taxon>
        <taxon>Pseudomonadati</taxon>
        <taxon>Bacteroidota</taxon>
        <taxon>Sphingobacteriia</taxon>
        <taxon>Sphingobacteriales</taxon>
        <taxon>Sphingobacteriaceae</taxon>
        <taxon>Sphingobacterium</taxon>
    </lineage>
</organism>
<keyword evidence="2" id="KW-0479">Metal-binding</keyword>
<feature type="chain" id="PRO_5015624555" evidence="5">
    <location>
        <begin position="23"/>
        <end position="475"/>
    </location>
</feature>
<comment type="caution">
    <text evidence="7">The sequence shown here is derived from an EMBL/GenBank/DDBJ whole genome shotgun (WGS) entry which is preliminary data.</text>
</comment>
<dbReference type="EMBL" id="PVBQ01000002">
    <property type="protein sequence ID" value="PRD48947.1"/>
    <property type="molecule type" value="Genomic_DNA"/>
</dbReference>
<name>A0A2S9J871_9SPHI</name>
<dbReference type="PANTHER" id="PTHR42693:SF53">
    <property type="entry name" value="ENDO-4-O-SULFATASE"/>
    <property type="match status" value="1"/>
</dbReference>
<keyword evidence="4" id="KW-0106">Calcium</keyword>
<protein>
    <submittedName>
        <fullName evidence="7">Arylsulfatase</fullName>
    </submittedName>
</protein>
<keyword evidence="8" id="KW-1185">Reference proteome</keyword>
<gene>
    <name evidence="7" type="ORF">C5745_03140</name>
</gene>